<proteinExistence type="predicted"/>
<name>A0A835CLY1_APHGI</name>
<evidence type="ECO:0000313" key="1">
    <source>
        <dbReference type="EMBL" id="KAF7988712.1"/>
    </source>
</evidence>
<organism evidence="1 2">
    <name type="scientific">Aphidius gifuensis</name>
    <name type="common">Parasitoid wasp</name>
    <dbReference type="NCBI Taxonomy" id="684658"/>
    <lineage>
        <taxon>Eukaryota</taxon>
        <taxon>Metazoa</taxon>
        <taxon>Ecdysozoa</taxon>
        <taxon>Arthropoda</taxon>
        <taxon>Hexapoda</taxon>
        <taxon>Insecta</taxon>
        <taxon>Pterygota</taxon>
        <taxon>Neoptera</taxon>
        <taxon>Endopterygota</taxon>
        <taxon>Hymenoptera</taxon>
        <taxon>Apocrita</taxon>
        <taxon>Ichneumonoidea</taxon>
        <taxon>Braconidae</taxon>
        <taxon>Aphidiinae</taxon>
        <taxon>Aphidius</taxon>
    </lineage>
</organism>
<comment type="caution">
    <text evidence="1">The sequence shown here is derived from an EMBL/GenBank/DDBJ whole genome shotgun (WGS) entry which is preliminary data.</text>
</comment>
<evidence type="ECO:0000313" key="2">
    <source>
        <dbReference type="Proteomes" id="UP000639338"/>
    </source>
</evidence>
<dbReference type="OrthoDB" id="7676095at2759"/>
<keyword evidence="2" id="KW-1185">Reference proteome</keyword>
<reference evidence="1 2" key="1">
    <citation type="submission" date="2020-08" db="EMBL/GenBank/DDBJ databases">
        <title>Aphidius gifuensis genome sequencing and assembly.</title>
        <authorList>
            <person name="Du Z."/>
        </authorList>
    </citation>
    <scope>NUCLEOTIDE SEQUENCE [LARGE SCALE GENOMIC DNA]</scope>
    <source>
        <strain evidence="1">YNYX2018</strain>
        <tissue evidence="1">Adults</tissue>
    </source>
</reference>
<dbReference type="AlphaFoldDB" id="A0A835CLY1"/>
<accession>A0A835CLY1</accession>
<gene>
    <name evidence="1" type="ORF">HCN44_001285</name>
</gene>
<dbReference type="EMBL" id="JACMRX010000005">
    <property type="protein sequence ID" value="KAF7988712.1"/>
    <property type="molecule type" value="Genomic_DNA"/>
</dbReference>
<sequence>MIFTPSSMSVDGKKVVIVIPKQMRRAYTPSMPKQQFNYIDFLKTKNLFNNEFITSMKNDAYQLHDGANRYQDHTSMTSGLFNSDDYFDQGHEQVNHVIPHGNGIKHAISFGKGYVPHEMLYHQSGFSSNEPLGIHQFNLESYLKNPLKKKQQDNYKFQVPQTDLILSKFHPDKNSYNNINKQLFNGFKKYTYKTDNDGKLASTNLPADRFNKNKEISTDTEFLNDYNKKLIDLTKNWPTALNLQGPTLSSSSSEFKYGKIPNIDNFKQSDLLSESGWLPGSWIQNNKGYAVTEDVEDIPLRDYPNLHIQNSFIPTRQAPQNIHLLLEQHQKLLQEIPNSYS</sequence>
<protein>
    <submittedName>
        <fullName evidence="1">Uncharacterized protein</fullName>
    </submittedName>
</protein>
<dbReference type="Proteomes" id="UP000639338">
    <property type="component" value="Unassembled WGS sequence"/>
</dbReference>